<protein>
    <submittedName>
        <fullName evidence="2">Membrane protein</fullName>
    </submittedName>
</protein>
<dbReference type="AlphaFoldDB" id="A0A380JQ91"/>
<accession>A0A380JQ91</accession>
<feature type="transmembrane region" description="Helical" evidence="1">
    <location>
        <begin position="12"/>
        <end position="33"/>
    </location>
</feature>
<sequence length="144" mass="16498">MIVYLKQHKNYWKLVSIAALIIILGGVITTGWLNGDRDNKGENNYYQVEKDLAMEIISEFEGVKEISFLSPVQSKETGYWGTTATINKTNEISYSFSMTFSGKLDDYYYHFNKKIFKLAERHKKMALSQVDLTGIDIKYSDGGK</sequence>
<proteinExistence type="predicted"/>
<name>A0A380JQ91_9STRE</name>
<dbReference type="Proteomes" id="UP000254461">
    <property type="component" value="Unassembled WGS sequence"/>
</dbReference>
<organism evidence="2 3">
    <name type="scientific">Streptococcus equi subsp. equi</name>
    <dbReference type="NCBI Taxonomy" id="148942"/>
    <lineage>
        <taxon>Bacteria</taxon>
        <taxon>Bacillati</taxon>
        <taxon>Bacillota</taxon>
        <taxon>Bacilli</taxon>
        <taxon>Lactobacillales</taxon>
        <taxon>Streptococcaceae</taxon>
        <taxon>Streptococcus</taxon>
    </lineage>
</organism>
<evidence type="ECO:0000313" key="2">
    <source>
        <dbReference type="EMBL" id="SUN46234.1"/>
    </source>
</evidence>
<keyword evidence="1" id="KW-1133">Transmembrane helix</keyword>
<evidence type="ECO:0000313" key="3">
    <source>
        <dbReference type="Proteomes" id="UP000254461"/>
    </source>
</evidence>
<dbReference type="RefSeq" id="WP_115250907.1">
    <property type="nucleotide sequence ID" value="NZ_UHFF01000002.1"/>
</dbReference>
<keyword evidence="1" id="KW-0472">Membrane</keyword>
<gene>
    <name evidence="2" type="ORF">NCTC12092_00918</name>
</gene>
<reference evidence="2 3" key="1">
    <citation type="submission" date="2018-06" db="EMBL/GenBank/DDBJ databases">
        <authorList>
            <consortium name="Pathogen Informatics"/>
            <person name="Doyle S."/>
        </authorList>
    </citation>
    <scope>NUCLEOTIDE SEQUENCE [LARGE SCALE GENOMIC DNA]</scope>
    <source>
        <strain evidence="2 3">NCTC12092</strain>
    </source>
</reference>
<dbReference type="EMBL" id="UHFF01000002">
    <property type="protein sequence ID" value="SUN46234.1"/>
    <property type="molecule type" value="Genomic_DNA"/>
</dbReference>
<keyword evidence="1" id="KW-0812">Transmembrane</keyword>
<evidence type="ECO:0000256" key="1">
    <source>
        <dbReference type="SAM" id="Phobius"/>
    </source>
</evidence>